<protein>
    <submittedName>
        <fullName evidence="2">Uncharacterized protein</fullName>
    </submittedName>
</protein>
<gene>
    <name evidence="2" type="ORF">GCM10010339_05990</name>
</gene>
<accession>A0A919CZU2</accession>
<reference evidence="2" key="2">
    <citation type="submission" date="2020-09" db="EMBL/GenBank/DDBJ databases">
        <authorList>
            <person name="Sun Q."/>
            <person name="Ohkuma M."/>
        </authorList>
    </citation>
    <scope>NUCLEOTIDE SEQUENCE</scope>
    <source>
        <strain evidence="2">JCM 4714</strain>
    </source>
</reference>
<dbReference type="Proteomes" id="UP000655443">
    <property type="component" value="Unassembled WGS sequence"/>
</dbReference>
<dbReference type="AlphaFoldDB" id="A0A919CZU2"/>
<keyword evidence="3" id="KW-1185">Reference proteome</keyword>
<feature type="compositionally biased region" description="Basic and acidic residues" evidence="1">
    <location>
        <begin position="25"/>
        <end position="43"/>
    </location>
</feature>
<organism evidence="2 3">
    <name type="scientific">Streptomyces alanosinicus</name>
    <dbReference type="NCBI Taxonomy" id="68171"/>
    <lineage>
        <taxon>Bacteria</taxon>
        <taxon>Bacillati</taxon>
        <taxon>Actinomycetota</taxon>
        <taxon>Actinomycetes</taxon>
        <taxon>Kitasatosporales</taxon>
        <taxon>Streptomycetaceae</taxon>
        <taxon>Streptomyces</taxon>
    </lineage>
</organism>
<feature type="compositionally biased region" description="Basic and acidic residues" evidence="1">
    <location>
        <begin position="50"/>
        <end position="68"/>
    </location>
</feature>
<proteinExistence type="predicted"/>
<evidence type="ECO:0000313" key="3">
    <source>
        <dbReference type="Proteomes" id="UP000655443"/>
    </source>
</evidence>
<comment type="caution">
    <text evidence="2">The sequence shown here is derived from an EMBL/GenBank/DDBJ whole genome shotgun (WGS) entry which is preliminary data.</text>
</comment>
<evidence type="ECO:0000256" key="1">
    <source>
        <dbReference type="SAM" id="MobiDB-lite"/>
    </source>
</evidence>
<evidence type="ECO:0000313" key="2">
    <source>
        <dbReference type="EMBL" id="GHD98513.1"/>
    </source>
</evidence>
<reference evidence="2" key="1">
    <citation type="journal article" date="2014" name="Int. J. Syst. Evol. Microbiol.">
        <title>Complete genome sequence of Corynebacterium casei LMG S-19264T (=DSM 44701T), isolated from a smear-ripened cheese.</title>
        <authorList>
            <consortium name="US DOE Joint Genome Institute (JGI-PGF)"/>
            <person name="Walter F."/>
            <person name="Albersmeier A."/>
            <person name="Kalinowski J."/>
            <person name="Ruckert C."/>
        </authorList>
    </citation>
    <scope>NUCLEOTIDE SEQUENCE</scope>
    <source>
        <strain evidence="2">JCM 4714</strain>
    </source>
</reference>
<feature type="compositionally biased region" description="Basic and acidic residues" evidence="1">
    <location>
        <begin position="1"/>
        <end position="15"/>
    </location>
</feature>
<name>A0A919CZU2_9ACTN</name>
<feature type="region of interest" description="Disordered" evidence="1">
    <location>
        <begin position="1"/>
        <end position="77"/>
    </location>
</feature>
<dbReference type="EMBL" id="BMVG01000001">
    <property type="protein sequence ID" value="GHD98513.1"/>
    <property type="molecule type" value="Genomic_DNA"/>
</dbReference>
<sequence length="77" mass="8698">MDNRPAVWERNRGEDIAMNAHRNRRGDTQPGEKTRERSAEERGIVAPTPRDVRAKAEGDEAENDERSDPPASDTRSL</sequence>